<comment type="caution">
    <text evidence="4">The sequence shown here is derived from an EMBL/GenBank/DDBJ whole genome shotgun (WGS) entry which is preliminary data.</text>
</comment>
<dbReference type="GO" id="GO:0005524">
    <property type="term" value="F:ATP binding"/>
    <property type="evidence" value="ECO:0007669"/>
    <property type="project" value="InterPro"/>
</dbReference>
<feature type="compositionally biased region" description="Basic and acidic residues" evidence="2">
    <location>
        <begin position="366"/>
        <end position="379"/>
    </location>
</feature>
<name>A0AAV4ZZ01_9AGAM</name>
<accession>A0AAV4ZZ01</accession>
<reference evidence="4" key="1">
    <citation type="submission" date="2021-10" db="EMBL/GenBank/DDBJ databases">
        <title>De novo Genome Assembly of Clathrus columnatus (Basidiomycota, Fungi) Using Illumina and Nanopore Sequence Data.</title>
        <authorList>
            <person name="Ogiso-Tanaka E."/>
            <person name="Itagaki H."/>
            <person name="Hosoya T."/>
            <person name="Hosaka K."/>
        </authorList>
    </citation>
    <scope>NUCLEOTIDE SEQUENCE</scope>
    <source>
        <strain evidence="4">MO-923</strain>
    </source>
</reference>
<dbReference type="PROSITE" id="PS50011">
    <property type="entry name" value="PROTEIN_KINASE_DOM"/>
    <property type="match status" value="1"/>
</dbReference>
<evidence type="ECO:0000259" key="3">
    <source>
        <dbReference type="PROSITE" id="PS50011"/>
    </source>
</evidence>
<protein>
    <recommendedName>
        <fullName evidence="1">non-specific serine/threonine protein kinase</fullName>
        <ecNumber evidence="1">2.7.11.1</ecNumber>
    </recommendedName>
</protein>
<dbReference type="PROSITE" id="PS00108">
    <property type="entry name" value="PROTEIN_KINASE_ST"/>
    <property type="match status" value="1"/>
</dbReference>
<dbReference type="EC" id="2.7.11.1" evidence="1"/>
<dbReference type="PANTHER" id="PTHR11909">
    <property type="entry name" value="CASEIN KINASE-RELATED"/>
    <property type="match status" value="1"/>
</dbReference>
<dbReference type="AlphaFoldDB" id="A0AAV4ZZ01"/>
<evidence type="ECO:0000256" key="2">
    <source>
        <dbReference type="SAM" id="MobiDB-lite"/>
    </source>
</evidence>
<dbReference type="EMBL" id="BPWL01000001">
    <property type="protein sequence ID" value="GJJ06487.1"/>
    <property type="molecule type" value="Genomic_DNA"/>
</dbReference>
<dbReference type="Gene3D" id="1.10.510.10">
    <property type="entry name" value="Transferase(Phosphotransferase) domain 1"/>
    <property type="match status" value="1"/>
</dbReference>
<dbReference type="InterPro" id="IPR008271">
    <property type="entry name" value="Ser/Thr_kinase_AS"/>
</dbReference>
<dbReference type="InterPro" id="IPR000719">
    <property type="entry name" value="Prot_kinase_dom"/>
</dbReference>
<dbReference type="Pfam" id="PF00069">
    <property type="entry name" value="Pkinase"/>
    <property type="match status" value="1"/>
</dbReference>
<gene>
    <name evidence="4" type="ORF">Clacol_000679</name>
</gene>
<dbReference type="InterPro" id="IPR011009">
    <property type="entry name" value="Kinase-like_dom_sf"/>
</dbReference>
<evidence type="ECO:0000313" key="4">
    <source>
        <dbReference type="EMBL" id="GJJ06487.1"/>
    </source>
</evidence>
<feature type="region of interest" description="Disordered" evidence="2">
    <location>
        <begin position="352"/>
        <end position="379"/>
    </location>
</feature>
<dbReference type="Proteomes" id="UP001050691">
    <property type="component" value="Unassembled WGS sequence"/>
</dbReference>
<evidence type="ECO:0000256" key="1">
    <source>
        <dbReference type="ARBA" id="ARBA00012513"/>
    </source>
</evidence>
<dbReference type="InterPro" id="IPR050235">
    <property type="entry name" value="CK1_Ser-Thr_kinase"/>
</dbReference>
<sequence>MTLLSSCADVSYNGDRCISKPLLLTKYFAEESPTKPDISGLAITTKDPHEKLQLSYSLGNGIPTVLGRGGYCMVFKAEDLKSGQLVALKKSRTPLRVKRPFLQHESRVLQLLQGHPAIPKLYGYGHLKHFEYLSMEILGSSVSDKTTEALTVITVIRIVEQTLCALKHVHKHGLVHRDIKPGNLICSMNDPSKIMLIDFNIAKPISSGPPTTNDPINKIKHTAGTPEWASLNSHRRIDFGPGDDLESLAYTALSLLRGNLPWFNDDIYESFLQSEIRIHKVKAAMSASQLVMHFPTDFAYFLDYSRGLDYHEMPDYNALEDRLRCLAESLGGYSKDDPLDWTSVPSVKIEPQIEQSSLNGTDDDVNYGKDNGDSDSERHTNSYFGDDIDCWDDVHSCRDADITLPTEVEELADSQVQVPTIIEVYGY</sequence>
<keyword evidence="5" id="KW-1185">Reference proteome</keyword>
<feature type="domain" description="Protein kinase" evidence="3">
    <location>
        <begin position="60"/>
        <end position="330"/>
    </location>
</feature>
<dbReference type="SMART" id="SM00220">
    <property type="entry name" value="S_TKc"/>
    <property type="match status" value="1"/>
</dbReference>
<organism evidence="4 5">
    <name type="scientific">Clathrus columnatus</name>
    <dbReference type="NCBI Taxonomy" id="1419009"/>
    <lineage>
        <taxon>Eukaryota</taxon>
        <taxon>Fungi</taxon>
        <taxon>Dikarya</taxon>
        <taxon>Basidiomycota</taxon>
        <taxon>Agaricomycotina</taxon>
        <taxon>Agaricomycetes</taxon>
        <taxon>Phallomycetidae</taxon>
        <taxon>Phallales</taxon>
        <taxon>Clathraceae</taxon>
        <taxon>Clathrus</taxon>
    </lineage>
</organism>
<dbReference type="GO" id="GO:0004674">
    <property type="term" value="F:protein serine/threonine kinase activity"/>
    <property type="evidence" value="ECO:0007669"/>
    <property type="project" value="UniProtKB-EC"/>
</dbReference>
<dbReference type="SUPFAM" id="SSF56112">
    <property type="entry name" value="Protein kinase-like (PK-like)"/>
    <property type="match status" value="1"/>
</dbReference>
<evidence type="ECO:0000313" key="5">
    <source>
        <dbReference type="Proteomes" id="UP001050691"/>
    </source>
</evidence>
<proteinExistence type="predicted"/>